<dbReference type="GeneID" id="36338640"/>
<dbReference type="EMBL" id="APAU02000014">
    <property type="protein sequence ID" value="EUB62173.1"/>
    <property type="molecule type" value="Genomic_DNA"/>
</dbReference>
<dbReference type="KEGG" id="egl:EGR_02925"/>
<dbReference type="GO" id="GO:0006413">
    <property type="term" value="P:translational initiation"/>
    <property type="evidence" value="ECO:0007669"/>
    <property type="project" value="InterPro"/>
</dbReference>
<gene>
    <name evidence="1" type="ORF">EGR_02925</name>
</gene>
<reference evidence="1 2" key="1">
    <citation type="journal article" date="2013" name="Nat. Genet.">
        <title>The genome of the hydatid tapeworm Echinococcus granulosus.</title>
        <authorList>
            <person name="Zheng H."/>
            <person name="Zhang W."/>
            <person name="Zhang L."/>
            <person name="Zhang Z."/>
            <person name="Li J."/>
            <person name="Lu G."/>
            <person name="Zhu Y."/>
            <person name="Wang Y."/>
            <person name="Huang Y."/>
            <person name="Liu J."/>
            <person name="Kang H."/>
            <person name="Chen J."/>
            <person name="Wang L."/>
            <person name="Chen A."/>
            <person name="Yu S."/>
            <person name="Gao Z."/>
            <person name="Jin L."/>
            <person name="Gu W."/>
            <person name="Wang Z."/>
            <person name="Zhao L."/>
            <person name="Shi B."/>
            <person name="Wen H."/>
            <person name="Lin R."/>
            <person name="Jones M.K."/>
            <person name="Brejova B."/>
            <person name="Vinar T."/>
            <person name="Zhao G."/>
            <person name="McManus D.P."/>
            <person name="Chen Z."/>
            <person name="Zhou Y."/>
            <person name="Wang S."/>
        </authorList>
    </citation>
    <scope>NUCLEOTIDE SEQUENCE [LARGE SCALE GENOMIC DNA]</scope>
</reference>
<sequence length="271" mass="30186">MDLVPPNFFIFRPCICVTQFAGADVGLNSGKFGLVLAPETKMMRTLRCLAETSWAIGSRRPTLLSLPQRRKGGTEQRWDQLLRESEALGVLAKNATVRVYLSPGLSKSLIKYFSSTEGEPVEVKSSLLREFLRKENITIKVIEDHGTLPVLQVGPILDTSGCATGSSLTSPRGKLLKLRTTIDDHMMDVKVRQTSELLAKGHEVTVSVRLPLKQMRHLTNSMLSEEQKLSIKKLYESSAQRFMNAFKGCSSKPPKLIQSNDFQEFSIVLCS</sequence>
<organism evidence="1 2">
    <name type="scientific">Echinococcus granulosus</name>
    <name type="common">Hydatid tapeworm</name>
    <dbReference type="NCBI Taxonomy" id="6210"/>
    <lineage>
        <taxon>Eukaryota</taxon>
        <taxon>Metazoa</taxon>
        <taxon>Spiralia</taxon>
        <taxon>Lophotrochozoa</taxon>
        <taxon>Platyhelminthes</taxon>
        <taxon>Cestoda</taxon>
        <taxon>Eucestoda</taxon>
        <taxon>Cyclophyllidea</taxon>
        <taxon>Taeniidae</taxon>
        <taxon>Echinococcus</taxon>
        <taxon>Echinococcus granulosus group</taxon>
    </lineage>
</organism>
<dbReference type="SUPFAM" id="SSF55200">
    <property type="entry name" value="Translation initiation factor IF3, C-terminal domain"/>
    <property type="match status" value="1"/>
</dbReference>
<comment type="caution">
    <text evidence="1">The sequence shown here is derived from an EMBL/GenBank/DDBJ whole genome shotgun (WGS) entry which is preliminary data.</text>
</comment>
<evidence type="ECO:0000313" key="2">
    <source>
        <dbReference type="Proteomes" id="UP000019149"/>
    </source>
</evidence>
<name>W6UM92_ECHGR</name>
<evidence type="ECO:0000313" key="1">
    <source>
        <dbReference type="EMBL" id="EUB62173.1"/>
    </source>
</evidence>
<dbReference type="CTD" id="36338640"/>
<dbReference type="AlphaFoldDB" id="W6UM92"/>
<dbReference type="RefSeq" id="XP_024353369.1">
    <property type="nucleotide sequence ID" value="XM_024492174.1"/>
</dbReference>
<dbReference type="InterPro" id="IPR036788">
    <property type="entry name" value="T_IF-3_C_sf"/>
</dbReference>
<accession>W6UM92</accession>
<dbReference type="Proteomes" id="UP000019149">
    <property type="component" value="Unassembled WGS sequence"/>
</dbReference>
<dbReference type="OMA" id="TIDDHMM"/>
<proteinExistence type="predicted"/>
<dbReference type="Gene3D" id="3.30.110.10">
    <property type="entry name" value="Translation initiation factor 3 (IF-3), C-terminal domain"/>
    <property type="match status" value="1"/>
</dbReference>
<dbReference type="OrthoDB" id="6256931at2759"/>
<protein>
    <submittedName>
        <fullName evidence="1">Uncharacterized protein</fullName>
    </submittedName>
</protein>
<dbReference type="STRING" id="6210.W6UM92"/>
<keyword evidence="2" id="KW-1185">Reference proteome</keyword>